<evidence type="ECO:0000256" key="5">
    <source>
        <dbReference type="ARBA" id="ARBA00022679"/>
    </source>
</evidence>
<feature type="domain" description="Fucosyltransferase N-terminal" evidence="14">
    <location>
        <begin position="80"/>
        <end position="193"/>
    </location>
</feature>
<dbReference type="FunFam" id="3.40.50.11660:FF:000004">
    <property type="entry name" value="Glycoprotein 3-alpha-L-fucosyltransferase A"/>
    <property type="match status" value="1"/>
</dbReference>
<organism evidence="15 16">
    <name type="scientific">Diploptera punctata</name>
    <name type="common">Pacific beetle cockroach</name>
    <dbReference type="NCBI Taxonomy" id="6984"/>
    <lineage>
        <taxon>Eukaryota</taxon>
        <taxon>Metazoa</taxon>
        <taxon>Ecdysozoa</taxon>
        <taxon>Arthropoda</taxon>
        <taxon>Hexapoda</taxon>
        <taxon>Insecta</taxon>
        <taxon>Pterygota</taxon>
        <taxon>Neoptera</taxon>
        <taxon>Polyneoptera</taxon>
        <taxon>Dictyoptera</taxon>
        <taxon>Blattodea</taxon>
        <taxon>Blaberoidea</taxon>
        <taxon>Blaberidae</taxon>
        <taxon>Diplopterinae</taxon>
        <taxon>Diploptera</taxon>
    </lineage>
</organism>
<evidence type="ECO:0000259" key="14">
    <source>
        <dbReference type="Pfam" id="PF17039"/>
    </source>
</evidence>
<reference evidence="15" key="2">
    <citation type="submission" date="2023-05" db="EMBL/GenBank/DDBJ databases">
        <authorList>
            <person name="Fouks B."/>
        </authorList>
    </citation>
    <scope>NUCLEOTIDE SEQUENCE</scope>
    <source>
        <strain evidence="15">Stay&amp;Tobe</strain>
        <tissue evidence="15">Testes</tissue>
    </source>
</reference>
<keyword evidence="16" id="KW-1185">Reference proteome</keyword>
<evidence type="ECO:0000256" key="6">
    <source>
        <dbReference type="ARBA" id="ARBA00022692"/>
    </source>
</evidence>
<dbReference type="EC" id="2.4.1.-" evidence="12"/>
<evidence type="ECO:0000313" key="15">
    <source>
        <dbReference type="EMBL" id="KAJ9577186.1"/>
    </source>
</evidence>
<keyword evidence="7" id="KW-0735">Signal-anchor</keyword>
<feature type="domain" description="Fucosyltransferase C-terminal" evidence="13">
    <location>
        <begin position="211"/>
        <end position="391"/>
    </location>
</feature>
<evidence type="ECO:0000256" key="12">
    <source>
        <dbReference type="RuleBase" id="RU003832"/>
    </source>
</evidence>
<dbReference type="PANTHER" id="PTHR48438">
    <property type="entry name" value="ALPHA-(1,3)-FUCOSYLTRANSFERASE C-RELATED"/>
    <property type="match status" value="1"/>
</dbReference>
<comment type="similarity">
    <text evidence="3 12">Belongs to the glycosyltransferase 10 family.</text>
</comment>
<gene>
    <name evidence="15" type="ORF">L9F63_006243</name>
</gene>
<evidence type="ECO:0000256" key="11">
    <source>
        <dbReference type="ARBA" id="ARBA00023180"/>
    </source>
</evidence>
<evidence type="ECO:0000256" key="10">
    <source>
        <dbReference type="ARBA" id="ARBA00023136"/>
    </source>
</evidence>
<accession>A0AAD7ZBC9</accession>
<dbReference type="Gene3D" id="3.40.50.11660">
    <property type="entry name" value="Glycosyl transferase family 10, C-terminal domain"/>
    <property type="match status" value="1"/>
</dbReference>
<keyword evidence="10" id="KW-0472">Membrane</keyword>
<comment type="caution">
    <text evidence="15">The sequence shown here is derived from an EMBL/GenBank/DDBJ whole genome shotgun (WGS) entry which is preliminary data.</text>
</comment>
<dbReference type="SUPFAM" id="SSF53756">
    <property type="entry name" value="UDP-Glycosyltransferase/glycogen phosphorylase"/>
    <property type="match status" value="1"/>
</dbReference>
<keyword evidence="11" id="KW-0325">Glycoprotein</keyword>
<dbReference type="PANTHER" id="PTHR48438:SF1">
    <property type="entry name" value="ALPHA-(1,3)-FUCOSYLTRANSFERASE C-RELATED"/>
    <property type="match status" value="1"/>
</dbReference>
<dbReference type="Pfam" id="PF17039">
    <property type="entry name" value="Glyco_tran_10_N"/>
    <property type="match status" value="1"/>
</dbReference>
<evidence type="ECO:0000256" key="9">
    <source>
        <dbReference type="ARBA" id="ARBA00023034"/>
    </source>
</evidence>
<reference evidence="15" key="1">
    <citation type="journal article" date="2023" name="IScience">
        <title>Live-bearing cockroach genome reveals convergent evolutionary mechanisms linked to viviparity in insects and beyond.</title>
        <authorList>
            <person name="Fouks B."/>
            <person name="Harrison M.C."/>
            <person name="Mikhailova A.A."/>
            <person name="Marchal E."/>
            <person name="English S."/>
            <person name="Carruthers M."/>
            <person name="Jennings E.C."/>
            <person name="Chiamaka E.L."/>
            <person name="Frigard R.A."/>
            <person name="Pippel M."/>
            <person name="Attardo G.M."/>
            <person name="Benoit J.B."/>
            <person name="Bornberg-Bauer E."/>
            <person name="Tobe S.S."/>
        </authorList>
    </citation>
    <scope>NUCLEOTIDE SEQUENCE</scope>
    <source>
        <strain evidence="15">Stay&amp;Tobe</strain>
    </source>
</reference>
<keyword evidence="9 12" id="KW-0333">Golgi apparatus</keyword>
<keyword evidence="8" id="KW-1133">Transmembrane helix</keyword>
<dbReference type="Proteomes" id="UP001233999">
    <property type="component" value="Unassembled WGS sequence"/>
</dbReference>
<name>A0AAD7ZBC9_DIPPU</name>
<keyword evidence="4 12" id="KW-0328">Glycosyltransferase</keyword>
<evidence type="ECO:0000259" key="13">
    <source>
        <dbReference type="Pfam" id="PF00852"/>
    </source>
</evidence>
<evidence type="ECO:0000256" key="2">
    <source>
        <dbReference type="ARBA" id="ARBA00004922"/>
    </source>
</evidence>
<evidence type="ECO:0000313" key="16">
    <source>
        <dbReference type="Proteomes" id="UP001233999"/>
    </source>
</evidence>
<evidence type="ECO:0000256" key="1">
    <source>
        <dbReference type="ARBA" id="ARBA00004447"/>
    </source>
</evidence>
<dbReference type="InterPro" id="IPR031481">
    <property type="entry name" value="Glyco_tran_10_N"/>
</dbReference>
<dbReference type="InterPro" id="IPR038577">
    <property type="entry name" value="GT10-like_C_sf"/>
</dbReference>
<dbReference type="InterPro" id="IPR055270">
    <property type="entry name" value="Glyco_tran_10_C"/>
</dbReference>
<evidence type="ECO:0000256" key="7">
    <source>
        <dbReference type="ARBA" id="ARBA00022968"/>
    </source>
</evidence>
<protein>
    <recommendedName>
        <fullName evidence="12">Fucosyltransferase</fullName>
        <ecNumber evidence="12">2.4.1.-</ecNumber>
    </recommendedName>
</protein>
<dbReference type="InterPro" id="IPR001503">
    <property type="entry name" value="Glyco_trans_10"/>
</dbReference>
<sequence>MAEIGDGGSNYCELHDVSAHTHPNLHGTRTTRWRLRIHTRRNTACTEELARTFRKTDEKFISSGKKIVFRRRITPPRTNKNYTILVWKHGPQLERRFMHDPFSDCSVSNCRISYNSSDLPTADAVMFHLHRTPGRSFLPAQHANPSQRWVFLTDENPYHTFMLAGSSSIRMREFNGVFNWSMTYRMDSDVPVPSGRTLPLIEGDRVVYKKRNKSKLAAIMVSNCGDKNKRWEYVKELKKHMKLDVYGRCGKLKCEGHFDKDCPKLNDYKFYLAFENGDCKEYITEKAWWNAYSKGSVPVIMGASPEECARLLPPKSYIHVRNFSSPASLARYLIYLDESPTEYSNFFKWRNQYKIVNEHGYFQTPVYHYCRLCEALNYNDLAPKVYKTLENFWSKRKDCFPPVI</sequence>
<dbReference type="GO" id="GO:0008417">
    <property type="term" value="F:fucosyltransferase activity"/>
    <property type="evidence" value="ECO:0007669"/>
    <property type="project" value="InterPro"/>
</dbReference>
<evidence type="ECO:0000256" key="3">
    <source>
        <dbReference type="ARBA" id="ARBA00008919"/>
    </source>
</evidence>
<comment type="subcellular location">
    <subcellularLocation>
        <location evidence="1 12">Golgi apparatus</location>
        <location evidence="1 12">Golgi stack membrane</location>
        <topology evidence="1 12">Single-pass type II membrane protein</topology>
    </subcellularLocation>
</comment>
<dbReference type="GO" id="GO:0032580">
    <property type="term" value="C:Golgi cisterna membrane"/>
    <property type="evidence" value="ECO:0007669"/>
    <property type="project" value="UniProtKB-SubCell"/>
</dbReference>
<evidence type="ECO:0000256" key="4">
    <source>
        <dbReference type="ARBA" id="ARBA00022676"/>
    </source>
</evidence>
<comment type="pathway">
    <text evidence="2">Protein modification; protein glycosylation.</text>
</comment>
<dbReference type="AlphaFoldDB" id="A0AAD7ZBC9"/>
<evidence type="ECO:0000256" key="8">
    <source>
        <dbReference type="ARBA" id="ARBA00022989"/>
    </source>
</evidence>
<dbReference type="EMBL" id="JASPKZ010009371">
    <property type="protein sequence ID" value="KAJ9577186.1"/>
    <property type="molecule type" value="Genomic_DNA"/>
</dbReference>
<keyword evidence="6 12" id="KW-0812">Transmembrane</keyword>
<proteinExistence type="inferred from homology"/>
<keyword evidence="5 12" id="KW-0808">Transferase</keyword>
<dbReference type="Pfam" id="PF00852">
    <property type="entry name" value="Glyco_transf_10"/>
    <property type="match status" value="1"/>
</dbReference>